<name>D3PTX9_STANL</name>
<gene>
    <name evidence="2" type="ordered locus">Snas_0014</name>
</gene>
<protein>
    <submittedName>
        <fullName evidence="2">NADPH-dependent FMN reductase</fullName>
    </submittedName>
</protein>
<evidence type="ECO:0000313" key="3">
    <source>
        <dbReference type="Proteomes" id="UP000000844"/>
    </source>
</evidence>
<dbReference type="SUPFAM" id="SSF52218">
    <property type="entry name" value="Flavoproteins"/>
    <property type="match status" value="1"/>
</dbReference>
<dbReference type="PANTHER" id="PTHR30543:SF21">
    <property type="entry name" value="NAD(P)H-DEPENDENT FMN REDUCTASE LOT6"/>
    <property type="match status" value="1"/>
</dbReference>
<keyword evidence="3" id="KW-1185">Reference proteome</keyword>
<dbReference type="eggNOG" id="COG0431">
    <property type="taxonomic scope" value="Bacteria"/>
</dbReference>
<dbReference type="OrthoDB" id="9812295at2"/>
<dbReference type="GO" id="GO:0016491">
    <property type="term" value="F:oxidoreductase activity"/>
    <property type="evidence" value="ECO:0007669"/>
    <property type="project" value="InterPro"/>
</dbReference>
<evidence type="ECO:0000313" key="2">
    <source>
        <dbReference type="EMBL" id="ADD39737.1"/>
    </source>
</evidence>
<dbReference type="KEGG" id="sna:Snas_0014"/>
<dbReference type="Gene3D" id="3.40.50.360">
    <property type="match status" value="1"/>
</dbReference>
<accession>D3PTX9</accession>
<dbReference type="Proteomes" id="UP000000844">
    <property type="component" value="Chromosome"/>
</dbReference>
<dbReference type="InterPro" id="IPR005025">
    <property type="entry name" value="FMN_Rdtase-like_dom"/>
</dbReference>
<dbReference type="Pfam" id="PF03358">
    <property type="entry name" value="FMN_red"/>
    <property type="match status" value="1"/>
</dbReference>
<dbReference type="STRING" id="446470.Snas_0014"/>
<feature type="domain" description="NADPH-dependent FMN reductase-like" evidence="1">
    <location>
        <begin position="7"/>
        <end position="146"/>
    </location>
</feature>
<dbReference type="EMBL" id="CP001778">
    <property type="protein sequence ID" value="ADD39737.1"/>
    <property type="molecule type" value="Genomic_DNA"/>
</dbReference>
<dbReference type="RefSeq" id="WP_013015308.1">
    <property type="nucleotide sequence ID" value="NC_013947.1"/>
</dbReference>
<evidence type="ECO:0000259" key="1">
    <source>
        <dbReference type="Pfam" id="PF03358"/>
    </source>
</evidence>
<dbReference type="GO" id="GO:0010181">
    <property type="term" value="F:FMN binding"/>
    <property type="evidence" value="ECO:0007669"/>
    <property type="project" value="TreeGrafter"/>
</dbReference>
<dbReference type="PANTHER" id="PTHR30543">
    <property type="entry name" value="CHROMATE REDUCTASE"/>
    <property type="match status" value="1"/>
</dbReference>
<sequence>MSTEPLNLAVIIGSTRKGRFGPVPANWFADQARKHGDYNVDVIDLLDADLPMHIEVDDHPHVEAVSERLHKADAVVIVTPEYNHSFPASLKAAIDWYQAEWHAMPVGFVSYGGMVGGQRAVEQLRQIFPEVHALTIRNTLNFVNFWDKFDDQGQPRELDATNKAAKELLDQLGWWARALKQAREASPYPG</sequence>
<reference evidence="2 3" key="1">
    <citation type="journal article" date="2009" name="Stand. Genomic Sci.">
        <title>Complete genome sequence of Stackebrandtia nassauensis type strain (LLR-40K-21).</title>
        <authorList>
            <person name="Munk C."/>
            <person name="Lapidus A."/>
            <person name="Copeland A."/>
            <person name="Jando M."/>
            <person name="Mayilraj S."/>
            <person name="Glavina Del Rio T."/>
            <person name="Nolan M."/>
            <person name="Chen F."/>
            <person name="Lucas S."/>
            <person name="Tice H."/>
            <person name="Cheng J.F."/>
            <person name="Han C."/>
            <person name="Detter J.C."/>
            <person name="Bruce D."/>
            <person name="Goodwin L."/>
            <person name="Chain P."/>
            <person name="Pitluck S."/>
            <person name="Goker M."/>
            <person name="Ovchinikova G."/>
            <person name="Pati A."/>
            <person name="Ivanova N."/>
            <person name="Mavromatis K."/>
            <person name="Chen A."/>
            <person name="Palaniappan K."/>
            <person name="Land M."/>
            <person name="Hauser L."/>
            <person name="Chang Y.J."/>
            <person name="Jeffries C.D."/>
            <person name="Bristow J."/>
            <person name="Eisen J.A."/>
            <person name="Markowitz V."/>
            <person name="Hugenholtz P."/>
            <person name="Kyrpides N.C."/>
            <person name="Klenk H.P."/>
        </authorList>
    </citation>
    <scope>NUCLEOTIDE SEQUENCE [LARGE SCALE GENOMIC DNA]</scope>
    <source>
        <strain evidence="3">DSM 44728 / CIP 108903 / NRRL B-16338 / NBRC 102104 / LLR-40K-21</strain>
    </source>
</reference>
<dbReference type="InterPro" id="IPR029039">
    <property type="entry name" value="Flavoprotein-like_sf"/>
</dbReference>
<dbReference type="AlphaFoldDB" id="D3PTX9"/>
<dbReference type="HOGENOM" id="CLU_055322_2_2_11"/>
<proteinExistence type="predicted"/>
<organism evidence="2 3">
    <name type="scientific">Stackebrandtia nassauensis (strain DSM 44728 / CIP 108903 / NRRL B-16338 / NBRC 102104 / LLR-40K-21)</name>
    <dbReference type="NCBI Taxonomy" id="446470"/>
    <lineage>
        <taxon>Bacteria</taxon>
        <taxon>Bacillati</taxon>
        <taxon>Actinomycetota</taxon>
        <taxon>Actinomycetes</taxon>
        <taxon>Glycomycetales</taxon>
        <taxon>Glycomycetaceae</taxon>
        <taxon>Stackebrandtia</taxon>
    </lineage>
</organism>
<dbReference type="GO" id="GO:0005829">
    <property type="term" value="C:cytosol"/>
    <property type="evidence" value="ECO:0007669"/>
    <property type="project" value="TreeGrafter"/>
</dbReference>
<dbReference type="InterPro" id="IPR050712">
    <property type="entry name" value="NAD(P)H-dep_reductase"/>
</dbReference>